<name>D0LXH2_HALO1</name>
<feature type="compositionally biased region" description="Low complexity" evidence="1">
    <location>
        <begin position="108"/>
        <end position="121"/>
    </location>
</feature>
<dbReference type="STRING" id="502025.Hoch_5242"/>
<feature type="region of interest" description="Disordered" evidence="1">
    <location>
        <begin position="60"/>
        <end position="161"/>
    </location>
</feature>
<evidence type="ECO:0000313" key="2">
    <source>
        <dbReference type="EMBL" id="ACY17727.1"/>
    </source>
</evidence>
<dbReference type="KEGG" id="hoh:Hoch_5242"/>
<feature type="region of interest" description="Disordered" evidence="1">
    <location>
        <begin position="174"/>
        <end position="408"/>
    </location>
</feature>
<feature type="compositionally biased region" description="Basic residues" evidence="1">
    <location>
        <begin position="70"/>
        <end position="91"/>
    </location>
</feature>
<accession>D0LXH2</accession>
<organism evidence="2 3">
    <name type="scientific">Haliangium ochraceum (strain DSM 14365 / JCM 11303 / SMP-2)</name>
    <dbReference type="NCBI Taxonomy" id="502025"/>
    <lineage>
        <taxon>Bacteria</taxon>
        <taxon>Pseudomonadati</taxon>
        <taxon>Myxococcota</taxon>
        <taxon>Polyangia</taxon>
        <taxon>Haliangiales</taxon>
        <taxon>Kofleriaceae</taxon>
        <taxon>Haliangium</taxon>
    </lineage>
</organism>
<dbReference type="AlphaFoldDB" id="D0LXH2"/>
<feature type="compositionally biased region" description="Basic residues" evidence="1">
    <location>
        <begin position="228"/>
        <end position="239"/>
    </location>
</feature>
<feature type="compositionally biased region" description="Basic residues" evidence="1">
    <location>
        <begin position="1"/>
        <end position="12"/>
    </location>
</feature>
<sequence length="408" mass="45203">MMHAQTRSRCRLRASPGTLPGRHLRRRDGRAAFDPAYIRSAYRTALSLCRTRYGRSRRALCLGRGPDPQRRRRRHRHDRPGVGHRRHRRGRPAGAVPRRPELLRPARRGPQPAAAAGALRARQPRRLVAAQPHRRAASGDRGLRRRRARAPHRRREVPALPPVHRDLLRLSAGAARGRARAWPRGLRARAGRDRRLGGPAQLVRAREPPRPRRRLRHQAGAGADVALARRRPHPAHRGHPSQPGGGAADQRQGLDRLSQDPGRARRRARGRPARPFRVRRARARGPRPAAARGRRRPDLAARARPPSHPGGARDLVLGDPRPRPDPGALGRELGLPEQGAAARAAAGRSHRPPRSRRQRAALAAPGVRAARARPASSRPATLSSTRPSRAAAGCRCRCPRACTPRSRR</sequence>
<dbReference type="EMBL" id="CP001804">
    <property type="protein sequence ID" value="ACY17727.1"/>
    <property type="molecule type" value="Genomic_DNA"/>
</dbReference>
<reference evidence="2 3" key="1">
    <citation type="journal article" date="2010" name="Stand. Genomic Sci.">
        <title>Complete genome sequence of Haliangium ochraceum type strain (SMP-2).</title>
        <authorList>
            <consortium name="US DOE Joint Genome Institute (JGI-PGF)"/>
            <person name="Ivanova N."/>
            <person name="Daum C."/>
            <person name="Lang E."/>
            <person name="Abt B."/>
            <person name="Kopitz M."/>
            <person name="Saunders E."/>
            <person name="Lapidus A."/>
            <person name="Lucas S."/>
            <person name="Glavina Del Rio T."/>
            <person name="Nolan M."/>
            <person name="Tice H."/>
            <person name="Copeland A."/>
            <person name="Cheng J.F."/>
            <person name="Chen F."/>
            <person name="Bruce D."/>
            <person name="Goodwin L."/>
            <person name="Pitluck S."/>
            <person name="Mavromatis K."/>
            <person name="Pati A."/>
            <person name="Mikhailova N."/>
            <person name="Chen A."/>
            <person name="Palaniappan K."/>
            <person name="Land M."/>
            <person name="Hauser L."/>
            <person name="Chang Y.J."/>
            <person name="Jeffries C.D."/>
            <person name="Detter J.C."/>
            <person name="Brettin T."/>
            <person name="Rohde M."/>
            <person name="Goker M."/>
            <person name="Bristow J."/>
            <person name="Markowitz V."/>
            <person name="Eisen J.A."/>
            <person name="Hugenholtz P."/>
            <person name="Kyrpides N.C."/>
            <person name="Klenk H.P."/>
        </authorList>
    </citation>
    <scope>NUCLEOTIDE SEQUENCE [LARGE SCALE GENOMIC DNA]</scope>
    <source>
        <strain evidence="3">DSM 14365 / CIP 107738 / JCM 11303 / AJ 13395 / SMP-2</strain>
    </source>
</reference>
<feature type="compositionally biased region" description="Basic residues" evidence="1">
    <location>
        <begin position="264"/>
        <end position="285"/>
    </location>
</feature>
<dbReference type="HOGENOM" id="CLU_673990_0_0_7"/>
<protein>
    <submittedName>
        <fullName evidence="2">Uncharacterized protein</fullName>
    </submittedName>
</protein>
<dbReference type="Proteomes" id="UP000001880">
    <property type="component" value="Chromosome"/>
</dbReference>
<keyword evidence="3" id="KW-1185">Reference proteome</keyword>
<gene>
    <name evidence="2" type="ordered locus">Hoch_5242</name>
</gene>
<proteinExistence type="predicted"/>
<feature type="compositionally biased region" description="Basic residues" evidence="1">
    <location>
        <begin position="177"/>
        <end position="189"/>
    </location>
</feature>
<feature type="compositionally biased region" description="Basic residues" evidence="1">
    <location>
        <begin position="143"/>
        <end position="155"/>
    </location>
</feature>
<feature type="region of interest" description="Disordered" evidence="1">
    <location>
        <begin position="1"/>
        <end position="27"/>
    </location>
</feature>
<feature type="compositionally biased region" description="Low complexity" evidence="1">
    <location>
        <begin position="360"/>
        <end position="408"/>
    </location>
</feature>
<feature type="compositionally biased region" description="Basic residues" evidence="1">
    <location>
        <begin position="348"/>
        <end position="359"/>
    </location>
</feature>
<evidence type="ECO:0000256" key="1">
    <source>
        <dbReference type="SAM" id="MobiDB-lite"/>
    </source>
</evidence>
<evidence type="ECO:0000313" key="3">
    <source>
        <dbReference type="Proteomes" id="UP000001880"/>
    </source>
</evidence>
<feature type="compositionally biased region" description="Low complexity" evidence="1">
    <location>
        <begin position="338"/>
        <end position="347"/>
    </location>
</feature>